<dbReference type="Gene3D" id="3.30.1490.100">
    <property type="entry name" value="DNA polymerase, Y-family, little finger domain"/>
    <property type="match status" value="1"/>
</dbReference>
<reference evidence="4 5" key="1">
    <citation type="journal article" date="2021" name="MBio">
        <title>A New Model Trypanosomatid, Novymonas esmeraldas: Genomic Perception of Its 'Candidatus Pandoraea novymonadis' Endosymbiont.</title>
        <authorList>
            <person name="Zakharova A."/>
            <person name="Saura A."/>
            <person name="Butenko A."/>
            <person name="Podesvova L."/>
            <person name="Warmusova S."/>
            <person name="Kostygov A.Y."/>
            <person name="Nenarokova A."/>
            <person name="Lukes J."/>
            <person name="Opperdoes F.R."/>
            <person name="Yurchenko V."/>
        </authorList>
    </citation>
    <scope>NUCLEOTIDE SEQUENCE [LARGE SCALE GENOMIC DNA]</scope>
    <source>
        <strain evidence="4 5">E262AT.01</strain>
    </source>
</reference>
<dbReference type="GO" id="GO:0006281">
    <property type="term" value="P:DNA repair"/>
    <property type="evidence" value="ECO:0007669"/>
    <property type="project" value="InterPro"/>
</dbReference>
<dbReference type="PANTHER" id="PTHR11076:SF33">
    <property type="entry name" value="DNA POLYMERASE KAPPA"/>
    <property type="match status" value="1"/>
</dbReference>
<dbReference type="InterPro" id="IPR001126">
    <property type="entry name" value="UmuC"/>
</dbReference>
<evidence type="ECO:0000259" key="3">
    <source>
        <dbReference type="PROSITE" id="PS50173"/>
    </source>
</evidence>
<dbReference type="SUPFAM" id="SSF100879">
    <property type="entry name" value="Lesion bypass DNA polymerase (Y-family), little finger domain"/>
    <property type="match status" value="1"/>
</dbReference>
<dbReference type="SUPFAM" id="SSF56672">
    <property type="entry name" value="DNA/RNA polymerases"/>
    <property type="match status" value="1"/>
</dbReference>
<dbReference type="Proteomes" id="UP001430356">
    <property type="component" value="Unassembled WGS sequence"/>
</dbReference>
<gene>
    <name evidence="4" type="ORF">NESM_000549400</name>
</gene>
<dbReference type="Gene3D" id="3.30.70.270">
    <property type="match status" value="1"/>
</dbReference>
<dbReference type="InterPro" id="IPR050116">
    <property type="entry name" value="DNA_polymerase-Y"/>
</dbReference>
<feature type="compositionally biased region" description="Basic residues" evidence="2">
    <location>
        <begin position="529"/>
        <end position="538"/>
    </location>
</feature>
<dbReference type="FunFam" id="3.40.1170.60:FF:000012">
    <property type="entry name" value="Putative DNA-directed polymerase kappa"/>
    <property type="match status" value="1"/>
</dbReference>
<feature type="region of interest" description="Disordered" evidence="2">
    <location>
        <begin position="494"/>
        <end position="560"/>
    </location>
</feature>
<comment type="caution">
    <text evidence="4">The sequence shown here is derived from an EMBL/GenBank/DDBJ whole genome shotgun (WGS) entry which is preliminary data.</text>
</comment>
<dbReference type="PANTHER" id="PTHR11076">
    <property type="entry name" value="DNA REPAIR POLYMERASE UMUC / TRANSFERASE FAMILY MEMBER"/>
    <property type="match status" value="1"/>
</dbReference>
<evidence type="ECO:0000256" key="2">
    <source>
        <dbReference type="SAM" id="MobiDB-lite"/>
    </source>
</evidence>
<dbReference type="InterPro" id="IPR036775">
    <property type="entry name" value="DNA_pol_Y-fam_lit_finger_sf"/>
</dbReference>
<feature type="compositionally biased region" description="Basic residues" evidence="2">
    <location>
        <begin position="547"/>
        <end position="560"/>
    </location>
</feature>
<dbReference type="Gene3D" id="1.10.150.20">
    <property type="entry name" value="5' to 3' exonuclease, C-terminal subdomain"/>
    <property type="match status" value="1"/>
</dbReference>
<evidence type="ECO:0000313" key="5">
    <source>
        <dbReference type="Proteomes" id="UP001430356"/>
    </source>
</evidence>
<dbReference type="Pfam" id="PF11799">
    <property type="entry name" value="IMS_C"/>
    <property type="match status" value="1"/>
</dbReference>
<proteinExistence type="predicted"/>
<dbReference type="Pfam" id="PF00817">
    <property type="entry name" value="IMS"/>
    <property type="match status" value="1"/>
</dbReference>
<feature type="domain" description="UmuC" evidence="3">
    <location>
        <begin position="110"/>
        <end position="292"/>
    </location>
</feature>
<accession>A0AAW0ET08</accession>
<sequence>MLLCRCLRAAAAAAVPLVAVGRLAFDGSKAGLQSVDKAHVERVIAEATRGSAFYESEQRKAAQRAVKNDALVARQRQFAGLSAAEQQPWHDRAAAAMAALEATRTFSRCFIHVDVDMFYAAVEEKMDPSLRERPFAVGSYAMLATSNYIARRYGVRSGMPGFIAKKLCPALYIRPPQFDLYRREAAVVRALGAHYDPGYVTVGLDELTMDVTDFLRRHPTRTADDVCTEFRRSVEAATQLTCSGGIAHTAAFAKIASNVQKPNGQHTLALRTRRAVLAYVRGMAVREVPGVGSATEQQLRALGIRTCGDLLEHRGELCYLFAEKTFTFYLSAGLGLVRTHVDRTKASHAALHTPLVPPGAAASPRPKSRARQTVAAAAAATISAVDRPPQKSTGKSVTVARGVASCNAFWCHLRRLTEGAHQVLVEQKTGTRHVCFCTTNRAFDHRSHSTTLPHVTDSFEELYAALEKVAQPYASQHRSIRLLGVSFTQLQPIPTRQRTTAATANTAVHRYPRRRRPAAPAPPPQTKTQRSRVKHAARQRSNVPSRSKQRATSKAKTGNH</sequence>
<protein>
    <recommendedName>
        <fullName evidence="1">DNA polymerase kappa</fullName>
    </recommendedName>
</protein>
<organism evidence="4 5">
    <name type="scientific">Novymonas esmeraldas</name>
    <dbReference type="NCBI Taxonomy" id="1808958"/>
    <lineage>
        <taxon>Eukaryota</taxon>
        <taxon>Discoba</taxon>
        <taxon>Euglenozoa</taxon>
        <taxon>Kinetoplastea</taxon>
        <taxon>Metakinetoplastina</taxon>
        <taxon>Trypanosomatida</taxon>
        <taxon>Trypanosomatidae</taxon>
        <taxon>Novymonas</taxon>
    </lineage>
</organism>
<dbReference type="PROSITE" id="PS50173">
    <property type="entry name" value="UMUC"/>
    <property type="match status" value="1"/>
</dbReference>
<dbReference type="CDD" id="cd03586">
    <property type="entry name" value="PolY_Pol_IV_kappa"/>
    <property type="match status" value="1"/>
</dbReference>
<dbReference type="Gene3D" id="3.40.1170.60">
    <property type="match status" value="1"/>
</dbReference>
<dbReference type="AlphaFoldDB" id="A0AAW0ET08"/>
<dbReference type="EMBL" id="JAECZO010000069">
    <property type="protein sequence ID" value="KAK7196145.1"/>
    <property type="molecule type" value="Genomic_DNA"/>
</dbReference>
<dbReference type="Gene3D" id="1.10.150.810">
    <property type="match status" value="1"/>
</dbReference>
<dbReference type="GO" id="GO:0003887">
    <property type="term" value="F:DNA-directed DNA polymerase activity"/>
    <property type="evidence" value="ECO:0007669"/>
    <property type="project" value="InterPro"/>
</dbReference>
<name>A0AAW0ET08_9TRYP</name>
<keyword evidence="5" id="KW-1185">Reference proteome</keyword>
<evidence type="ECO:0000313" key="4">
    <source>
        <dbReference type="EMBL" id="KAK7196145.1"/>
    </source>
</evidence>
<dbReference type="GO" id="GO:0003684">
    <property type="term" value="F:damaged DNA binding"/>
    <property type="evidence" value="ECO:0007669"/>
    <property type="project" value="InterPro"/>
</dbReference>
<dbReference type="GO" id="GO:0005634">
    <property type="term" value="C:nucleus"/>
    <property type="evidence" value="ECO:0007669"/>
    <property type="project" value="TreeGrafter"/>
</dbReference>
<dbReference type="InterPro" id="IPR043502">
    <property type="entry name" value="DNA/RNA_pol_sf"/>
</dbReference>
<dbReference type="InterPro" id="IPR043128">
    <property type="entry name" value="Rev_trsase/Diguanyl_cyclase"/>
</dbReference>
<evidence type="ECO:0000256" key="1">
    <source>
        <dbReference type="ARBA" id="ARBA00016178"/>
    </source>
</evidence>
<dbReference type="InterPro" id="IPR017961">
    <property type="entry name" value="DNA_pol_Y-fam_little_finger"/>
</dbReference>
<dbReference type="GO" id="GO:0042276">
    <property type="term" value="P:error-prone translesion synthesis"/>
    <property type="evidence" value="ECO:0007669"/>
    <property type="project" value="TreeGrafter"/>
</dbReference>
<dbReference type="InterPro" id="IPR022880">
    <property type="entry name" value="DNApol_IV"/>
</dbReference>